<evidence type="ECO:0000313" key="1">
    <source>
        <dbReference type="EMBL" id="EMP37310.1"/>
    </source>
</evidence>
<gene>
    <name evidence="1" type="ORF">UY3_05499</name>
</gene>
<name>M7BNN8_CHEMY</name>
<proteinExistence type="predicted"/>
<sequence>MNNITGVDVAKVDLPQCLNHGASMGDTLPSTYRTLFEEVEYQSRPESFLPLILRVFTRPAKSTPAASIAAVLIYCFTFQHQEIHLFVARKIPKVIQVIHTVVILFPVIENVLTLQVFRNADKRALKIDFLTPPLTSGLALKSALPGRIWGTVDTIQRYWPPGAIPECSIVTALDSTLNSDAQLFAVALTQGAATDDTAYRPVVDN</sequence>
<dbReference type="EMBL" id="KB522583">
    <property type="protein sequence ID" value="EMP37310.1"/>
    <property type="molecule type" value="Genomic_DNA"/>
</dbReference>
<reference evidence="2" key="1">
    <citation type="journal article" date="2013" name="Nat. Genet.">
        <title>The draft genomes of soft-shell turtle and green sea turtle yield insights into the development and evolution of the turtle-specific body plan.</title>
        <authorList>
            <person name="Wang Z."/>
            <person name="Pascual-Anaya J."/>
            <person name="Zadissa A."/>
            <person name="Li W."/>
            <person name="Niimura Y."/>
            <person name="Huang Z."/>
            <person name="Li C."/>
            <person name="White S."/>
            <person name="Xiong Z."/>
            <person name="Fang D."/>
            <person name="Wang B."/>
            <person name="Ming Y."/>
            <person name="Chen Y."/>
            <person name="Zheng Y."/>
            <person name="Kuraku S."/>
            <person name="Pignatelli M."/>
            <person name="Herrero J."/>
            <person name="Beal K."/>
            <person name="Nozawa M."/>
            <person name="Li Q."/>
            <person name="Wang J."/>
            <person name="Zhang H."/>
            <person name="Yu L."/>
            <person name="Shigenobu S."/>
            <person name="Wang J."/>
            <person name="Liu J."/>
            <person name="Flicek P."/>
            <person name="Searle S."/>
            <person name="Wang J."/>
            <person name="Kuratani S."/>
            <person name="Yin Y."/>
            <person name="Aken B."/>
            <person name="Zhang G."/>
            <person name="Irie N."/>
        </authorList>
    </citation>
    <scope>NUCLEOTIDE SEQUENCE [LARGE SCALE GENOMIC DNA]</scope>
</reference>
<dbReference type="Proteomes" id="UP000031443">
    <property type="component" value="Unassembled WGS sequence"/>
</dbReference>
<accession>M7BNN8</accession>
<keyword evidence="2" id="KW-1185">Reference proteome</keyword>
<organism evidence="1 2">
    <name type="scientific">Chelonia mydas</name>
    <name type="common">Green sea-turtle</name>
    <name type="synonym">Chelonia agassizi</name>
    <dbReference type="NCBI Taxonomy" id="8469"/>
    <lineage>
        <taxon>Eukaryota</taxon>
        <taxon>Metazoa</taxon>
        <taxon>Chordata</taxon>
        <taxon>Craniata</taxon>
        <taxon>Vertebrata</taxon>
        <taxon>Euteleostomi</taxon>
        <taxon>Archelosauria</taxon>
        <taxon>Testudinata</taxon>
        <taxon>Testudines</taxon>
        <taxon>Cryptodira</taxon>
        <taxon>Durocryptodira</taxon>
        <taxon>Americhelydia</taxon>
        <taxon>Chelonioidea</taxon>
        <taxon>Cheloniidae</taxon>
        <taxon>Chelonia</taxon>
    </lineage>
</organism>
<dbReference type="AlphaFoldDB" id="M7BNN8"/>
<protein>
    <submittedName>
        <fullName evidence="1">Uncharacterized protein</fullName>
    </submittedName>
</protein>
<evidence type="ECO:0000313" key="2">
    <source>
        <dbReference type="Proteomes" id="UP000031443"/>
    </source>
</evidence>